<proteinExistence type="predicted"/>
<sequence>MRNPVTHQLSLLLHQVFLGRNGRDDGAINALLGQMTPLAGNIGCHSGTRGLLGDAHVHAIQIDQTACRHQQQARQQANHQSPQLL</sequence>
<reference evidence="1" key="1">
    <citation type="submission" date="2019-08" db="EMBL/GenBank/DDBJ databases">
        <authorList>
            <person name="Kucharzyk K."/>
            <person name="Murdoch R.W."/>
            <person name="Higgins S."/>
            <person name="Loffler F."/>
        </authorList>
    </citation>
    <scope>NUCLEOTIDE SEQUENCE</scope>
</reference>
<gene>
    <name evidence="1" type="ORF">SDC9_184004</name>
</gene>
<evidence type="ECO:0000313" key="1">
    <source>
        <dbReference type="EMBL" id="MPN36495.1"/>
    </source>
</evidence>
<dbReference type="EMBL" id="VSSQ01090650">
    <property type="protein sequence ID" value="MPN36495.1"/>
    <property type="molecule type" value="Genomic_DNA"/>
</dbReference>
<protein>
    <submittedName>
        <fullName evidence="1">Uncharacterized protein</fullName>
    </submittedName>
</protein>
<comment type="caution">
    <text evidence="1">The sequence shown here is derived from an EMBL/GenBank/DDBJ whole genome shotgun (WGS) entry which is preliminary data.</text>
</comment>
<dbReference type="AlphaFoldDB" id="A0A645HBU6"/>
<organism evidence="1">
    <name type="scientific">bioreactor metagenome</name>
    <dbReference type="NCBI Taxonomy" id="1076179"/>
    <lineage>
        <taxon>unclassified sequences</taxon>
        <taxon>metagenomes</taxon>
        <taxon>ecological metagenomes</taxon>
    </lineage>
</organism>
<name>A0A645HBU6_9ZZZZ</name>
<accession>A0A645HBU6</accession>